<keyword evidence="8 9" id="KW-0325">Glycoprotein</keyword>
<keyword evidence="9" id="KW-0735">Signal-anchor</keyword>
<keyword evidence="6 9" id="KW-0333">Golgi apparatus</keyword>
<feature type="transmembrane region" description="Helical" evidence="9">
    <location>
        <begin position="12"/>
        <end position="31"/>
    </location>
</feature>
<protein>
    <recommendedName>
        <fullName evidence="9">Carbohydrate sulfotransferase</fullName>
        <ecNumber evidence="9">2.8.2.-</ecNumber>
    </recommendedName>
</protein>
<dbReference type="InterPro" id="IPR005331">
    <property type="entry name" value="Sulfotransferase"/>
</dbReference>
<dbReference type="Proteomes" id="UP000694865">
    <property type="component" value="Unplaced"/>
</dbReference>
<keyword evidence="7 9" id="KW-0472">Membrane</keyword>
<evidence type="ECO:0000313" key="11">
    <source>
        <dbReference type="RefSeq" id="XP_006825208.1"/>
    </source>
</evidence>
<evidence type="ECO:0000256" key="7">
    <source>
        <dbReference type="ARBA" id="ARBA00023136"/>
    </source>
</evidence>
<evidence type="ECO:0000256" key="8">
    <source>
        <dbReference type="ARBA" id="ARBA00023180"/>
    </source>
</evidence>
<dbReference type="Pfam" id="PF03567">
    <property type="entry name" value="Sulfotransfer_2"/>
    <property type="match status" value="1"/>
</dbReference>
<comment type="similarity">
    <text evidence="2 9">Belongs to the sulfotransferase 2 family.</text>
</comment>
<reference evidence="11" key="1">
    <citation type="submission" date="2025-08" db="UniProtKB">
        <authorList>
            <consortium name="RefSeq"/>
        </authorList>
    </citation>
    <scope>IDENTIFICATION</scope>
    <source>
        <tissue evidence="11">Testes</tissue>
    </source>
</reference>
<evidence type="ECO:0000256" key="5">
    <source>
        <dbReference type="ARBA" id="ARBA00022989"/>
    </source>
</evidence>
<evidence type="ECO:0000256" key="4">
    <source>
        <dbReference type="ARBA" id="ARBA00022692"/>
    </source>
</evidence>
<evidence type="ECO:0000256" key="6">
    <source>
        <dbReference type="ARBA" id="ARBA00023034"/>
    </source>
</evidence>
<evidence type="ECO:0000256" key="9">
    <source>
        <dbReference type="RuleBase" id="RU364020"/>
    </source>
</evidence>
<keyword evidence="4 9" id="KW-0812">Transmembrane</keyword>
<evidence type="ECO:0000256" key="1">
    <source>
        <dbReference type="ARBA" id="ARBA00004323"/>
    </source>
</evidence>
<dbReference type="PANTHER" id="PTHR12137">
    <property type="entry name" value="CARBOHYDRATE SULFOTRANSFERASE"/>
    <property type="match status" value="1"/>
</dbReference>
<keyword evidence="5 9" id="KW-1133">Transmembrane helix</keyword>
<dbReference type="InterPro" id="IPR018011">
    <property type="entry name" value="Carb_sulfotrans_8-10"/>
</dbReference>
<evidence type="ECO:0000256" key="2">
    <source>
        <dbReference type="ARBA" id="ARBA00006339"/>
    </source>
</evidence>
<accession>A0ABM0MYW7</accession>
<name>A0ABM0MYW7_SACKO</name>
<gene>
    <name evidence="11" type="primary">LOC102806980</name>
</gene>
<comment type="subcellular location">
    <subcellularLocation>
        <location evidence="1 9">Golgi apparatus membrane</location>
        <topology evidence="1 9">Single-pass type II membrane protein</topology>
    </subcellularLocation>
</comment>
<keyword evidence="3 9" id="KW-0808">Transferase</keyword>
<sequence>MAEQRFSPKKQLLILVIVTLTFLVVYHKKWIMTLNLDQLNAPGYQKSTREQQRSMEAQETNHTTVEIARKVENPTQNPEMYVRENVKTITYDCQKVSQQRMETARQACLANNITPSKKPRHIGSLIVSNKYKFMFELTPKVSSTCWKHFLHDVVDPQCMGNVYGDGMLNTVKLNKTIEELEEYKKTIFFREPLERLVSYYYSIVHYTSVFAGRNKEFNDLIIRSGIRNHSVMHSKPKGDIYNITFSEFAQMVLFYKANSSISMSGHYQRVGYKLCLHDYDFIGHFETLAEDAECFLKLINIADHYSFPEIHVQKGNVRFNESLKSLPRNILRDLIEFYRLDYEILGYKIPKF</sequence>
<keyword evidence="10" id="KW-1185">Reference proteome</keyword>
<dbReference type="GeneID" id="102806980"/>
<dbReference type="RefSeq" id="XP_006825208.1">
    <property type="nucleotide sequence ID" value="XM_006825145.1"/>
</dbReference>
<dbReference type="PANTHER" id="PTHR12137:SF54">
    <property type="entry name" value="CARBOHYDRATE SULFOTRANSFERASE"/>
    <property type="match status" value="1"/>
</dbReference>
<evidence type="ECO:0000313" key="10">
    <source>
        <dbReference type="Proteomes" id="UP000694865"/>
    </source>
</evidence>
<proteinExistence type="inferred from homology"/>
<evidence type="ECO:0000256" key="3">
    <source>
        <dbReference type="ARBA" id="ARBA00022679"/>
    </source>
</evidence>
<keyword evidence="9" id="KW-0119">Carbohydrate metabolism</keyword>
<organism evidence="10 11">
    <name type="scientific">Saccoglossus kowalevskii</name>
    <name type="common">Acorn worm</name>
    <dbReference type="NCBI Taxonomy" id="10224"/>
    <lineage>
        <taxon>Eukaryota</taxon>
        <taxon>Metazoa</taxon>
        <taxon>Hemichordata</taxon>
        <taxon>Enteropneusta</taxon>
        <taxon>Harrimaniidae</taxon>
        <taxon>Saccoglossus</taxon>
    </lineage>
</organism>
<dbReference type="EC" id="2.8.2.-" evidence="9"/>